<name>A0A6S6U5V0_9GAMM</name>
<protein>
    <recommendedName>
        <fullName evidence="2">CBM-cenC domain-containing protein</fullName>
    </recommendedName>
</protein>
<reference evidence="1" key="1">
    <citation type="submission" date="2020-01" db="EMBL/GenBank/DDBJ databases">
        <authorList>
            <person name="Meier V. D."/>
            <person name="Meier V D."/>
        </authorList>
    </citation>
    <scope>NUCLEOTIDE SEQUENCE</scope>
    <source>
        <strain evidence="1">HLG_WM_MAG_07</strain>
    </source>
</reference>
<dbReference type="SUPFAM" id="SSF48452">
    <property type="entry name" value="TPR-like"/>
    <property type="match status" value="1"/>
</dbReference>
<organism evidence="1">
    <name type="scientific">uncultured Thiotrichaceae bacterium</name>
    <dbReference type="NCBI Taxonomy" id="298394"/>
    <lineage>
        <taxon>Bacteria</taxon>
        <taxon>Pseudomonadati</taxon>
        <taxon>Pseudomonadota</taxon>
        <taxon>Gammaproteobacteria</taxon>
        <taxon>Thiotrichales</taxon>
        <taxon>Thiotrichaceae</taxon>
        <taxon>environmental samples</taxon>
    </lineage>
</organism>
<accession>A0A6S6U5V0</accession>
<proteinExistence type="predicted"/>
<dbReference type="Gene3D" id="1.25.40.10">
    <property type="entry name" value="Tetratricopeptide repeat domain"/>
    <property type="match status" value="1"/>
</dbReference>
<sequence>MKIRFVLKFLFVTVCFALLYRILGIYLGISANIYNAPKTTQHLESIIAQNPKHSFALERLAKQAFDEKRYNISLQLAQQALLNNPSSGHAASILLQLYKKSENYILAEHASILTYKLWPSHALSLIHVADYEHHKGNYAKAIQLWDAILTQNIETKWGQENKYKNSIFPVLENALANANTSHHMDVFFASPPTWWNDFFRHISTQTHDIATLRTFYEKTIESQQSFPKDQRLTYFQRLIRENYWKEAYDLWLNGLQKQEIPFAQNIFDGGFEGARFNEGFSWRLAPKSNVQVYKDRLSRTSGESSLKISFTSWIDDYWGYVNQLIYLSPGEYTLQLKSRSSLRGQKGMRWIIRCARQEKYLLDNEAKVLGTTTAIRGDTPWSNISMTFIVPEANDCKAQVLSLIHAGGNAEENRVRGDLWFDDIAILSKSKRRQK</sequence>
<dbReference type="EMBL" id="CACVAY010000113">
    <property type="protein sequence ID" value="CAA6823558.1"/>
    <property type="molecule type" value="Genomic_DNA"/>
</dbReference>
<evidence type="ECO:0008006" key="2">
    <source>
        <dbReference type="Google" id="ProtNLM"/>
    </source>
</evidence>
<dbReference type="InterPro" id="IPR011990">
    <property type="entry name" value="TPR-like_helical_dom_sf"/>
</dbReference>
<dbReference type="Gene3D" id="2.60.120.260">
    <property type="entry name" value="Galactose-binding domain-like"/>
    <property type="match status" value="1"/>
</dbReference>
<evidence type="ECO:0000313" key="1">
    <source>
        <dbReference type="EMBL" id="CAA6823558.1"/>
    </source>
</evidence>
<gene>
    <name evidence="1" type="ORF">HELGO_WM21266</name>
</gene>
<dbReference type="AlphaFoldDB" id="A0A6S6U5V0"/>